<sequence>MKACVKEINEKFGSVDIVICNAAILYFALTNKLKSEEIKTAFNVNVIGTINLSFY</sequence>
<feature type="transmembrane region" description="Helical" evidence="1">
    <location>
        <begin position="12"/>
        <end position="29"/>
    </location>
</feature>
<keyword evidence="1" id="KW-0812">Transmembrane</keyword>
<reference evidence="2 3" key="1">
    <citation type="submission" date="2020-08" db="EMBL/GenBank/DDBJ databases">
        <authorList>
            <person name="Koutsovoulos G."/>
            <person name="Danchin GJ E."/>
        </authorList>
    </citation>
    <scope>NUCLEOTIDE SEQUENCE [LARGE SCALE GENOMIC DNA]</scope>
</reference>
<gene>
    <name evidence="2" type="ORF">MENT_LOCUS26089</name>
</gene>
<comment type="caution">
    <text evidence="2">The sequence shown here is derived from an EMBL/GenBank/DDBJ whole genome shotgun (WGS) entry which is preliminary data.</text>
</comment>
<dbReference type="OrthoDB" id="10253736at2759"/>
<dbReference type="InterPro" id="IPR002347">
    <property type="entry name" value="SDR_fam"/>
</dbReference>
<dbReference type="InterPro" id="IPR036291">
    <property type="entry name" value="NAD(P)-bd_dom_sf"/>
</dbReference>
<dbReference type="Pfam" id="PF00106">
    <property type="entry name" value="adh_short"/>
    <property type="match status" value="1"/>
</dbReference>
<dbReference type="Gene3D" id="3.40.50.720">
    <property type="entry name" value="NAD(P)-binding Rossmann-like Domain"/>
    <property type="match status" value="1"/>
</dbReference>
<protein>
    <submittedName>
        <fullName evidence="2">Uncharacterized protein</fullName>
    </submittedName>
</protein>
<organism evidence="2 3">
    <name type="scientific">Meloidogyne enterolobii</name>
    <name type="common">Root-knot nematode worm</name>
    <name type="synonym">Meloidogyne mayaguensis</name>
    <dbReference type="NCBI Taxonomy" id="390850"/>
    <lineage>
        <taxon>Eukaryota</taxon>
        <taxon>Metazoa</taxon>
        <taxon>Ecdysozoa</taxon>
        <taxon>Nematoda</taxon>
        <taxon>Chromadorea</taxon>
        <taxon>Rhabditida</taxon>
        <taxon>Tylenchina</taxon>
        <taxon>Tylenchomorpha</taxon>
        <taxon>Tylenchoidea</taxon>
        <taxon>Meloidogynidae</taxon>
        <taxon>Meloidogyninae</taxon>
        <taxon>Meloidogyne</taxon>
    </lineage>
</organism>
<evidence type="ECO:0000313" key="2">
    <source>
        <dbReference type="EMBL" id="CAD2174428.1"/>
    </source>
</evidence>
<dbReference type="Proteomes" id="UP000580250">
    <property type="component" value="Unassembled WGS sequence"/>
</dbReference>
<proteinExistence type="predicted"/>
<name>A0A6V7VJ49_MELEN</name>
<keyword evidence="1" id="KW-1133">Transmembrane helix</keyword>
<evidence type="ECO:0000313" key="3">
    <source>
        <dbReference type="Proteomes" id="UP000580250"/>
    </source>
</evidence>
<accession>A0A6V7VJ49</accession>
<evidence type="ECO:0000256" key="1">
    <source>
        <dbReference type="SAM" id="Phobius"/>
    </source>
</evidence>
<dbReference type="SUPFAM" id="SSF51735">
    <property type="entry name" value="NAD(P)-binding Rossmann-fold domains"/>
    <property type="match status" value="1"/>
</dbReference>
<keyword evidence="1" id="KW-0472">Membrane</keyword>
<dbReference type="AlphaFoldDB" id="A0A6V7VJ49"/>
<dbReference type="EMBL" id="CAJEWN010000235">
    <property type="protein sequence ID" value="CAD2174428.1"/>
    <property type="molecule type" value="Genomic_DNA"/>
</dbReference>